<evidence type="ECO:0000256" key="1">
    <source>
        <dbReference type="SAM" id="Coils"/>
    </source>
</evidence>
<keyword evidence="1" id="KW-0175">Coiled coil</keyword>
<evidence type="ECO:0000313" key="3">
    <source>
        <dbReference type="Proteomes" id="UP000320776"/>
    </source>
</evidence>
<dbReference type="Proteomes" id="UP000320776">
    <property type="component" value="Chromosome"/>
</dbReference>
<sequence>MGSRYSANQQENDLTDKIEKKLQQIREWEKDETAGDVSVLYVELERLLHEVNKLRATAKAQTAGRSGVFFKTV</sequence>
<feature type="coiled-coil region" evidence="1">
    <location>
        <begin position="11"/>
        <end position="61"/>
    </location>
</feature>
<dbReference type="OrthoDB" id="9929593at2"/>
<gene>
    <name evidence="2" type="ORF">SPTER_47190</name>
</gene>
<protein>
    <submittedName>
        <fullName evidence="2">Uncharacterized protein</fullName>
    </submittedName>
</protein>
<dbReference type="KEGG" id="sted:SPTER_47190"/>
<reference evidence="2 3" key="1">
    <citation type="submission" date="2019-02" db="EMBL/GenBank/DDBJ databases">
        <title>Closed genome of Sporomusa termitida DSM 4440.</title>
        <authorList>
            <person name="Poehlein A."/>
            <person name="Daniel R."/>
        </authorList>
    </citation>
    <scope>NUCLEOTIDE SEQUENCE [LARGE SCALE GENOMIC DNA]</scope>
    <source>
        <strain evidence="2 3">DSM 4440</strain>
    </source>
</reference>
<name>A0A517E0U8_9FIRM</name>
<keyword evidence="3" id="KW-1185">Reference proteome</keyword>
<accession>A0A517E0U8</accession>
<evidence type="ECO:0000313" key="2">
    <source>
        <dbReference type="EMBL" id="QDR83237.1"/>
    </source>
</evidence>
<dbReference type="EMBL" id="CP036259">
    <property type="protein sequence ID" value="QDR83237.1"/>
    <property type="molecule type" value="Genomic_DNA"/>
</dbReference>
<organism evidence="2 3">
    <name type="scientific">Sporomusa termitida</name>
    <dbReference type="NCBI Taxonomy" id="2377"/>
    <lineage>
        <taxon>Bacteria</taxon>
        <taxon>Bacillati</taxon>
        <taxon>Bacillota</taxon>
        <taxon>Negativicutes</taxon>
        <taxon>Selenomonadales</taxon>
        <taxon>Sporomusaceae</taxon>
        <taxon>Sporomusa</taxon>
    </lineage>
</organism>
<dbReference type="AlphaFoldDB" id="A0A517E0U8"/>
<dbReference type="RefSeq" id="WP_144352540.1">
    <property type="nucleotide sequence ID" value="NZ_CP036259.1"/>
</dbReference>
<proteinExistence type="predicted"/>